<keyword evidence="11 12" id="KW-0998">Cell outer membrane</keyword>
<dbReference type="InterPro" id="IPR010105">
    <property type="entry name" value="TonB_sidphr_rcpt"/>
</dbReference>
<dbReference type="SUPFAM" id="SSF56935">
    <property type="entry name" value="Porins"/>
    <property type="match status" value="1"/>
</dbReference>
<evidence type="ECO:0000313" key="20">
    <source>
        <dbReference type="Proteomes" id="UP000289193"/>
    </source>
</evidence>
<evidence type="ECO:0000256" key="8">
    <source>
        <dbReference type="ARBA" id="ARBA00023077"/>
    </source>
</evidence>
<dbReference type="Gene3D" id="2.170.130.10">
    <property type="entry name" value="TonB-dependent receptor, plug domain"/>
    <property type="match status" value="1"/>
</dbReference>
<dbReference type="Pfam" id="PF07715">
    <property type="entry name" value="Plug"/>
    <property type="match status" value="1"/>
</dbReference>
<keyword evidence="10 18" id="KW-0675">Receptor</keyword>
<organism evidence="18 20">
    <name type="scientific">Halarcobacter bivalviorum</name>
    <dbReference type="NCBI Taxonomy" id="663364"/>
    <lineage>
        <taxon>Bacteria</taxon>
        <taxon>Pseudomonadati</taxon>
        <taxon>Campylobacterota</taxon>
        <taxon>Epsilonproteobacteria</taxon>
        <taxon>Campylobacterales</taxon>
        <taxon>Arcobacteraceae</taxon>
        <taxon>Halarcobacter</taxon>
    </lineage>
</organism>
<proteinExistence type="inferred from homology"/>
<feature type="domain" description="TonB-dependent receptor plug" evidence="16">
    <location>
        <begin position="65"/>
        <end position="168"/>
    </location>
</feature>
<dbReference type="Gene3D" id="2.40.170.20">
    <property type="entry name" value="TonB-dependent receptor, beta-barrel domain"/>
    <property type="match status" value="1"/>
</dbReference>
<evidence type="ECO:0000259" key="15">
    <source>
        <dbReference type="Pfam" id="PF00593"/>
    </source>
</evidence>
<dbReference type="AlphaFoldDB" id="A0AAX2A7J6"/>
<dbReference type="InterPro" id="IPR000531">
    <property type="entry name" value="Beta-barrel_TonB"/>
</dbReference>
<keyword evidence="3 12" id="KW-0813">Transport</keyword>
<dbReference type="EMBL" id="CP031217">
    <property type="protein sequence ID" value="AXH13580.1"/>
    <property type="molecule type" value="Genomic_DNA"/>
</dbReference>
<feature type="signal peptide" evidence="14">
    <location>
        <begin position="1"/>
        <end position="22"/>
    </location>
</feature>
<protein>
    <submittedName>
        <fullName evidence="18">TonB-dependent siderophore receptor</fullName>
    </submittedName>
</protein>
<evidence type="ECO:0000256" key="10">
    <source>
        <dbReference type="ARBA" id="ARBA00023170"/>
    </source>
</evidence>
<keyword evidence="20" id="KW-1185">Reference proteome</keyword>
<evidence type="ECO:0000256" key="7">
    <source>
        <dbReference type="ARBA" id="ARBA00023065"/>
    </source>
</evidence>
<dbReference type="FunFam" id="2.170.130.10:FF:000001">
    <property type="entry name" value="Catecholate siderophore TonB-dependent receptor"/>
    <property type="match status" value="1"/>
</dbReference>
<keyword evidence="7" id="KW-0406">Ion transport</keyword>
<dbReference type="GO" id="GO:0009279">
    <property type="term" value="C:cell outer membrane"/>
    <property type="evidence" value="ECO:0007669"/>
    <property type="project" value="UniProtKB-SubCell"/>
</dbReference>
<dbReference type="InterPro" id="IPR039426">
    <property type="entry name" value="TonB-dep_rcpt-like"/>
</dbReference>
<evidence type="ECO:0000256" key="6">
    <source>
        <dbReference type="ARBA" id="ARBA00022729"/>
    </source>
</evidence>
<keyword evidence="5 12" id="KW-0812">Transmembrane</keyword>
<evidence type="ECO:0000313" key="19">
    <source>
        <dbReference type="Proteomes" id="UP000253850"/>
    </source>
</evidence>
<keyword evidence="4 12" id="KW-1134">Transmembrane beta strand</keyword>
<evidence type="ECO:0000256" key="9">
    <source>
        <dbReference type="ARBA" id="ARBA00023136"/>
    </source>
</evidence>
<evidence type="ECO:0000256" key="3">
    <source>
        <dbReference type="ARBA" id="ARBA00022448"/>
    </source>
</evidence>
<reference evidence="18 20" key="1">
    <citation type="submission" date="2017-10" db="EMBL/GenBank/DDBJ databases">
        <title>Genomics of the genus Arcobacter.</title>
        <authorList>
            <person name="Perez-Cataluna A."/>
            <person name="Figueras M.J."/>
        </authorList>
    </citation>
    <scope>NUCLEOTIDE SEQUENCE [LARGE SCALE GENOMIC DNA]</scope>
    <source>
        <strain evidence="18 20">CECT 7835</strain>
    </source>
</reference>
<keyword evidence="9 12" id="KW-0472">Membrane</keyword>
<comment type="similarity">
    <text evidence="2 12 13">Belongs to the TonB-dependent receptor family.</text>
</comment>
<dbReference type="PROSITE" id="PS52016">
    <property type="entry name" value="TONB_DEPENDENT_REC_3"/>
    <property type="match status" value="1"/>
</dbReference>
<evidence type="ECO:0000256" key="12">
    <source>
        <dbReference type="PROSITE-ProRule" id="PRU01360"/>
    </source>
</evidence>
<evidence type="ECO:0000313" key="18">
    <source>
        <dbReference type="EMBL" id="RXK09815.1"/>
    </source>
</evidence>
<dbReference type="RefSeq" id="WP_114840358.1">
    <property type="nucleotide sequence ID" value="NZ_CP031217.1"/>
</dbReference>
<accession>A0AAX2A7J6</accession>
<dbReference type="Pfam" id="PF00593">
    <property type="entry name" value="TonB_dep_Rec_b-barrel"/>
    <property type="match status" value="1"/>
</dbReference>
<name>A0AAX2A7J6_9BACT</name>
<dbReference type="GO" id="GO:0015344">
    <property type="term" value="F:siderophore uptake transmembrane transporter activity"/>
    <property type="evidence" value="ECO:0007669"/>
    <property type="project" value="TreeGrafter"/>
</dbReference>
<dbReference type="KEGG" id="hbv:ABIV_2614"/>
<feature type="domain" description="TonB-dependent receptor-like beta-barrel" evidence="15">
    <location>
        <begin position="241"/>
        <end position="685"/>
    </location>
</feature>
<evidence type="ECO:0000256" key="11">
    <source>
        <dbReference type="ARBA" id="ARBA00023237"/>
    </source>
</evidence>
<evidence type="ECO:0000256" key="5">
    <source>
        <dbReference type="ARBA" id="ARBA00022692"/>
    </source>
</evidence>
<dbReference type="Proteomes" id="UP000253850">
    <property type="component" value="Chromosome"/>
</dbReference>
<dbReference type="NCBIfam" id="TIGR01783">
    <property type="entry name" value="TonB-siderophor"/>
    <property type="match status" value="1"/>
</dbReference>
<sequence length="716" mass="79892">MEKKILSIVAASFIFFSNILFSADIENDSSVTLSSVTVTSEDSEENKNSYYKLGPTSATRTDTPLLETAQSVQVLTNQVLEDLNVVNLNSSLDYVSGVTRQNNFGGMWDNFSIRGFAGHENSGISLLKNGFADNRAYNAPRDTANIERIEFLKGPSGSLYGNSEPGGTINIVTKQPKFEAENKVEALIGSDDFYRVASDITGPLSDSFAYRLNVAAEKKKSFRDYVESQRFVIAPSFLWELNDTTSISYMGEYIRQEAPLDRGIVAINEDVEKLDPKTFFGNPNDGDMTLQNYTHQLRLEHFFSDSWSAKIGVAYKTGRFNGTGSEVKPFVNVTGDSVKLRTRYRDYNSEDISLQADIKNVSTIKGVKNTLLFGVEAYRYELDSLMYTLNNSVQIDNFNSNPIYTVLARGKGTLSTDKYEEQRGKALFVQDELAFSDSWRLLLGLRYDEIKMDLEDYKKDSSLVQNDYALSPRIGLTYLINPNFSWYVTSGKSFRPNSGVDVNGNSFEAEEGISFETGLKFESSDKEMGATLSIFRIDKENVLTASDPSGSYSIAAGEVRSQGLEFDIGGKITDNIKINANYTFTDTEVTKDAAGAKDYWTGEVVNLEGKALSNIPKHKAGLVLMWEDYLASKGSYGIGTNLIYVGERQGNYIDSFTLPSYVTAGLSSYWQVNKDLKFKLNIENILDKEYIASSYDRSWITPGSPRGFTLSMTYKF</sequence>
<evidence type="ECO:0000256" key="4">
    <source>
        <dbReference type="ARBA" id="ARBA00022452"/>
    </source>
</evidence>
<evidence type="ECO:0000256" key="13">
    <source>
        <dbReference type="RuleBase" id="RU003357"/>
    </source>
</evidence>
<dbReference type="InterPro" id="IPR036942">
    <property type="entry name" value="Beta-barrel_TonB_sf"/>
</dbReference>
<evidence type="ECO:0000313" key="17">
    <source>
        <dbReference type="EMBL" id="AXH13580.1"/>
    </source>
</evidence>
<evidence type="ECO:0000259" key="16">
    <source>
        <dbReference type="Pfam" id="PF07715"/>
    </source>
</evidence>
<dbReference type="InterPro" id="IPR012910">
    <property type="entry name" value="Plug_dom"/>
</dbReference>
<dbReference type="CDD" id="cd01347">
    <property type="entry name" value="ligand_gated_channel"/>
    <property type="match status" value="1"/>
</dbReference>
<reference evidence="17 19" key="2">
    <citation type="submission" date="2018-07" db="EMBL/GenBank/DDBJ databases">
        <title>Complete genome of the Arcobacter bivalviorum type strain LMG 26154.</title>
        <authorList>
            <person name="Miller W.G."/>
            <person name="Yee E."/>
            <person name="Bono J.L."/>
        </authorList>
    </citation>
    <scope>NUCLEOTIDE SEQUENCE [LARGE SCALE GENOMIC DNA]</scope>
    <source>
        <strain evidence="17 19">LMG 26154</strain>
    </source>
</reference>
<evidence type="ECO:0000256" key="14">
    <source>
        <dbReference type="SAM" id="SignalP"/>
    </source>
</evidence>
<dbReference type="InterPro" id="IPR037066">
    <property type="entry name" value="Plug_dom_sf"/>
</dbReference>
<dbReference type="Proteomes" id="UP000289193">
    <property type="component" value="Unassembled WGS sequence"/>
</dbReference>
<feature type="chain" id="PRO_5044718442" evidence="14">
    <location>
        <begin position="23"/>
        <end position="716"/>
    </location>
</feature>
<dbReference type="EMBL" id="PDKM01000004">
    <property type="protein sequence ID" value="RXK09815.1"/>
    <property type="molecule type" value="Genomic_DNA"/>
</dbReference>
<keyword evidence="6 14" id="KW-0732">Signal</keyword>
<evidence type="ECO:0000256" key="1">
    <source>
        <dbReference type="ARBA" id="ARBA00004571"/>
    </source>
</evidence>
<comment type="subcellular location">
    <subcellularLocation>
        <location evidence="1 12">Cell outer membrane</location>
        <topology evidence="1 12">Multi-pass membrane protein</topology>
    </subcellularLocation>
</comment>
<gene>
    <name evidence="17" type="ORF">ABIV_2614</name>
    <name evidence="18" type="ORF">CRV05_08780</name>
</gene>
<keyword evidence="8 13" id="KW-0798">TonB box</keyword>
<dbReference type="PANTHER" id="PTHR32552:SF90">
    <property type="entry name" value="METAL-PSEUDOPALINE RECEPTOR CNTO"/>
    <property type="match status" value="1"/>
</dbReference>
<dbReference type="GO" id="GO:0015891">
    <property type="term" value="P:siderophore transport"/>
    <property type="evidence" value="ECO:0007669"/>
    <property type="project" value="InterPro"/>
</dbReference>
<dbReference type="PANTHER" id="PTHR32552">
    <property type="entry name" value="FERRICHROME IRON RECEPTOR-RELATED"/>
    <property type="match status" value="1"/>
</dbReference>
<evidence type="ECO:0000256" key="2">
    <source>
        <dbReference type="ARBA" id="ARBA00009810"/>
    </source>
</evidence>
<dbReference type="GO" id="GO:0038023">
    <property type="term" value="F:signaling receptor activity"/>
    <property type="evidence" value="ECO:0007669"/>
    <property type="project" value="InterPro"/>
</dbReference>